<name>A0ABD3SJ78_9LAMI</name>
<evidence type="ECO:0000313" key="1">
    <source>
        <dbReference type="EMBL" id="KAL3824547.1"/>
    </source>
</evidence>
<dbReference type="Pfam" id="PF03140">
    <property type="entry name" value="DUF247"/>
    <property type="match status" value="1"/>
</dbReference>
<proteinExistence type="predicted"/>
<accession>A0ABD3SJ78</accession>
<evidence type="ECO:0000313" key="2">
    <source>
        <dbReference type="Proteomes" id="UP001634393"/>
    </source>
</evidence>
<organism evidence="1 2">
    <name type="scientific">Penstemon smallii</name>
    <dbReference type="NCBI Taxonomy" id="265156"/>
    <lineage>
        <taxon>Eukaryota</taxon>
        <taxon>Viridiplantae</taxon>
        <taxon>Streptophyta</taxon>
        <taxon>Embryophyta</taxon>
        <taxon>Tracheophyta</taxon>
        <taxon>Spermatophyta</taxon>
        <taxon>Magnoliopsida</taxon>
        <taxon>eudicotyledons</taxon>
        <taxon>Gunneridae</taxon>
        <taxon>Pentapetalae</taxon>
        <taxon>asterids</taxon>
        <taxon>lamiids</taxon>
        <taxon>Lamiales</taxon>
        <taxon>Plantaginaceae</taxon>
        <taxon>Cheloneae</taxon>
        <taxon>Penstemon</taxon>
    </lineage>
</organism>
<gene>
    <name evidence="1" type="ORF">ACJIZ3_020576</name>
</gene>
<keyword evidence="2" id="KW-1185">Reference proteome</keyword>
<dbReference type="AlphaFoldDB" id="A0ABD3SJ78"/>
<comment type="caution">
    <text evidence="1">The sequence shown here is derived from an EMBL/GenBank/DDBJ whole genome shotgun (WGS) entry which is preliminary data.</text>
</comment>
<dbReference type="PANTHER" id="PTHR31549">
    <property type="entry name" value="PROTEIN, PUTATIVE (DUF247)-RELATED-RELATED"/>
    <property type="match status" value="1"/>
</dbReference>
<protein>
    <submittedName>
        <fullName evidence="1">Uncharacterized protein</fullName>
    </submittedName>
</protein>
<dbReference type="InterPro" id="IPR004158">
    <property type="entry name" value="DUF247_pln"/>
</dbReference>
<dbReference type="EMBL" id="JBJXBP010000006">
    <property type="protein sequence ID" value="KAL3824547.1"/>
    <property type="molecule type" value="Genomic_DNA"/>
</dbReference>
<sequence>MSSNTIFSSIESEKRWVLEMEKNFPQEHTVDINFDTPTSIFRIPKTLSETNPEAYTPQHLGLGPYHHLRPELYPMQKPKLAAVKKYLNQKNPQSFQKVVDALVQFEPLLRQCYDQYLDLDIQTLAWILTIDGLYLLQFLENYSQNNREELITGDIMMLENQIPVIILKKIIQVLQLCQDESDDWLFNQFHSFCQAQSPLKLNEQRVIMGDISQVHMLHRMYYLIVNNRGIHDESNYSEFTTFSLPISINDINNAVGFLTEQGVPGASTAGKILSFMENVPWDKILTLFKKGGSDEQNSLVEEIDIPKLQLRVELIMRVIRFMASLSSSRVIPNHKVVSPEH</sequence>
<dbReference type="PANTHER" id="PTHR31549:SF289">
    <property type="match status" value="1"/>
</dbReference>
<reference evidence="1 2" key="1">
    <citation type="submission" date="2024-12" db="EMBL/GenBank/DDBJ databases">
        <title>The unique morphological basis and parallel evolutionary history of personate flowers in Penstemon.</title>
        <authorList>
            <person name="Depatie T.H."/>
            <person name="Wessinger C.A."/>
        </authorList>
    </citation>
    <scope>NUCLEOTIDE SEQUENCE [LARGE SCALE GENOMIC DNA]</scope>
    <source>
        <strain evidence="1">WTNN_2</strain>
        <tissue evidence="1">Leaf</tissue>
    </source>
</reference>
<dbReference type="Proteomes" id="UP001634393">
    <property type="component" value="Unassembled WGS sequence"/>
</dbReference>